<dbReference type="GO" id="GO:0019752">
    <property type="term" value="P:carboxylic acid metabolic process"/>
    <property type="evidence" value="ECO:0007669"/>
    <property type="project" value="InterPro"/>
</dbReference>
<dbReference type="InterPro" id="IPR015422">
    <property type="entry name" value="PyrdxlP-dep_Trfase_small"/>
</dbReference>
<dbReference type="RefSeq" id="XP_011314296.1">
    <property type="nucleotide sequence ID" value="XM_011315994.1"/>
</dbReference>
<dbReference type="SUPFAM" id="SSF53383">
    <property type="entry name" value="PLP-dependent transferases"/>
    <property type="match status" value="1"/>
</dbReference>
<accession>A0A9R1UBG3</accession>
<organism evidence="7">
    <name type="scientific">Fopius arisanus</name>
    <dbReference type="NCBI Taxonomy" id="64838"/>
    <lineage>
        <taxon>Eukaryota</taxon>
        <taxon>Metazoa</taxon>
        <taxon>Ecdysozoa</taxon>
        <taxon>Arthropoda</taxon>
        <taxon>Hexapoda</taxon>
        <taxon>Insecta</taxon>
        <taxon>Pterygota</taxon>
        <taxon>Neoptera</taxon>
        <taxon>Endopterygota</taxon>
        <taxon>Hymenoptera</taxon>
        <taxon>Apocrita</taxon>
        <taxon>Ichneumonoidea</taxon>
        <taxon>Braconidae</taxon>
        <taxon>Opiinae</taxon>
        <taxon>Fopius</taxon>
    </lineage>
</organism>
<feature type="modified residue" description="N6-(pyridoxal phosphate)lysine" evidence="5">
    <location>
        <position position="303"/>
    </location>
</feature>
<comment type="cofactor">
    <cofactor evidence="1 5 6">
        <name>pyridoxal 5'-phosphate</name>
        <dbReference type="ChEBI" id="CHEBI:597326"/>
    </cofactor>
</comment>
<dbReference type="InterPro" id="IPR015424">
    <property type="entry name" value="PyrdxlP-dep_Trfase"/>
</dbReference>
<gene>
    <name evidence="7" type="primary">Ddc</name>
    <name evidence="9 10" type="synonym">LOC105273511</name>
    <name evidence="7" type="ORF">g.1982</name>
</gene>
<keyword evidence="8" id="KW-1185">Reference proteome</keyword>
<accession>A0A9R1TS72</accession>
<reference evidence="9 10" key="2">
    <citation type="submission" date="2025-04" db="UniProtKB">
        <authorList>
            <consortium name="RefSeq"/>
        </authorList>
    </citation>
    <scope>IDENTIFICATION</scope>
    <source>
        <strain evidence="9 10">USDA-PBARC FA_bdor</strain>
        <tissue evidence="9 10">Whole organism</tissue>
    </source>
</reference>
<evidence type="ECO:0000313" key="8">
    <source>
        <dbReference type="Proteomes" id="UP000694866"/>
    </source>
</evidence>
<protein>
    <submittedName>
        <fullName evidence="9 10">Aromatic-L-amino-acid decarboxylase</fullName>
    </submittedName>
    <submittedName>
        <fullName evidence="7">Ddc protein</fullName>
    </submittedName>
</protein>
<dbReference type="PANTHER" id="PTHR11999">
    <property type="entry name" value="GROUP II PYRIDOXAL-5-PHOSPHATE DECARBOXYLASE"/>
    <property type="match status" value="1"/>
</dbReference>
<reference evidence="7" key="1">
    <citation type="submission" date="2015-01" db="EMBL/GenBank/DDBJ databases">
        <title>Transcriptome Assembly of Fopius arisanus.</title>
        <authorList>
            <person name="Geib S."/>
        </authorList>
    </citation>
    <scope>NUCLEOTIDE SEQUENCE</scope>
</reference>
<dbReference type="InterPro" id="IPR015421">
    <property type="entry name" value="PyrdxlP-dep_Trfase_major"/>
</dbReference>
<dbReference type="GO" id="GO:0004058">
    <property type="term" value="F:aromatic-L-amino-acid decarboxylase activity"/>
    <property type="evidence" value="ECO:0007669"/>
    <property type="project" value="TreeGrafter"/>
</dbReference>
<dbReference type="OrthoDB" id="639767at2759"/>
<evidence type="ECO:0000256" key="6">
    <source>
        <dbReference type="RuleBase" id="RU000382"/>
    </source>
</evidence>
<proteinExistence type="inferred from homology"/>
<evidence type="ECO:0000256" key="2">
    <source>
        <dbReference type="ARBA" id="ARBA00009533"/>
    </source>
</evidence>
<evidence type="ECO:0000256" key="5">
    <source>
        <dbReference type="PIRSR" id="PIRSR602129-50"/>
    </source>
</evidence>
<dbReference type="Gene3D" id="3.40.640.10">
    <property type="entry name" value="Type I PLP-dependent aspartate aminotransferase-like (Major domain)"/>
    <property type="match status" value="1"/>
</dbReference>
<accession>A0A0C9QJK0</accession>
<dbReference type="Pfam" id="PF00282">
    <property type="entry name" value="Pyridoxal_deC"/>
    <property type="match status" value="1"/>
</dbReference>
<dbReference type="PRINTS" id="PR00800">
    <property type="entry name" value="YHDCRBOXLASE"/>
</dbReference>
<keyword evidence="3 5" id="KW-0663">Pyridoxal phosphate</keyword>
<evidence type="ECO:0000256" key="1">
    <source>
        <dbReference type="ARBA" id="ARBA00001933"/>
    </source>
</evidence>
<keyword evidence="4 6" id="KW-0456">Lyase</keyword>
<dbReference type="FunFam" id="3.40.640.10:FF:000025">
    <property type="entry name" value="Histidine decarboxylase"/>
    <property type="match status" value="1"/>
</dbReference>
<evidence type="ECO:0000313" key="9">
    <source>
        <dbReference type="RefSeq" id="XP_011314295.1"/>
    </source>
</evidence>
<dbReference type="InterPro" id="IPR010977">
    <property type="entry name" value="Aromatic_deC"/>
</dbReference>
<evidence type="ECO:0000313" key="10">
    <source>
        <dbReference type="RefSeq" id="XP_011314296.1"/>
    </source>
</evidence>
<dbReference type="GO" id="GO:0030170">
    <property type="term" value="F:pyridoxal phosphate binding"/>
    <property type="evidence" value="ECO:0007669"/>
    <property type="project" value="InterPro"/>
</dbReference>
<evidence type="ECO:0000256" key="4">
    <source>
        <dbReference type="ARBA" id="ARBA00023239"/>
    </source>
</evidence>
<dbReference type="GO" id="GO:0005737">
    <property type="term" value="C:cytoplasm"/>
    <property type="evidence" value="ECO:0007669"/>
    <property type="project" value="TreeGrafter"/>
</dbReference>
<dbReference type="InterPro" id="IPR002129">
    <property type="entry name" value="PyrdxlP-dep_de-COase"/>
</dbReference>
<dbReference type="PANTHER" id="PTHR11999:SF60">
    <property type="entry name" value="3,4-DIHYDROXYPHENYLACETALDEHYDE SYNTHASE"/>
    <property type="match status" value="1"/>
</dbReference>
<dbReference type="KEGG" id="fas:105273511"/>
<dbReference type="Gene3D" id="3.90.1150.10">
    <property type="entry name" value="Aspartate Aminotransferase, domain 1"/>
    <property type="match status" value="1"/>
</dbReference>
<dbReference type="Proteomes" id="UP000694866">
    <property type="component" value="Unplaced"/>
</dbReference>
<sequence>MDNKDFLNFGQAALDFIVEYNDSLKDKNVLPSVHPGYLAKLLPTDVPTQAETWEKVLKDVKHLIVPGLTHWNSPNFHAYFSGSSSYPAMIGELICAGLSTIGFSWISSPASTELEDISMNWLGKLIGLPEMFLNGEGSSGGGVIEGSASEATLICLLAAKDRMVRRIKQLQPDMDVDVIKSKLVAYTSVDANPYVKKAGRLGSMNMKFLPIDKNGALSYLTLIKQMLIDIKAKLIPCYVVANLGTSTACGFDDLEAIGKICKNFHLWLHVDANYAGGTFVCPEYRYLMKGVEYADSFNCDPHKLLLTNYDCSALWVQNTDHLIDAFNVERVYLTHDNQKLTRDYRHWQVALGRKFRAVKLWFVMRLYGVQGLQQHIRRLIDLAEKFENALSTDDRFEIVTTFCLGFVSFTIWGNDAFTRELFQRLTDRKKIYVSSALHRERLMIRFVCTAHTTAEDIEFAWNEIKGQCDEIHASPCNVQEESD</sequence>
<dbReference type="RefSeq" id="XP_011314295.1">
    <property type="nucleotide sequence ID" value="XM_011315993.1"/>
</dbReference>
<dbReference type="Gene3D" id="1.20.1340.10">
    <property type="entry name" value="dopa decarboxylase, N-terminal domain"/>
    <property type="match status" value="1"/>
</dbReference>
<evidence type="ECO:0000313" key="7">
    <source>
        <dbReference type="EMBL" id="JAG84765.1"/>
    </source>
</evidence>
<name>A0A0C9QJK0_9HYME</name>
<dbReference type="GO" id="GO:0006520">
    <property type="term" value="P:amino acid metabolic process"/>
    <property type="evidence" value="ECO:0007669"/>
    <property type="project" value="InterPro"/>
</dbReference>
<dbReference type="GO" id="GO:0006584">
    <property type="term" value="P:catecholamine metabolic process"/>
    <property type="evidence" value="ECO:0007669"/>
    <property type="project" value="TreeGrafter"/>
</dbReference>
<evidence type="ECO:0000256" key="3">
    <source>
        <dbReference type="ARBA" id="ARBA00022898"/>
    </source>
</evidence>
<dbReference type="GeneID" id="105273511"/>
<dbReference type="AlphaFoldDB" id="A0A0C9QJK0"/>
<dbReference type="EMBL" id="GBYB01014998">
    <property type="protein sequence ID" value="JAG84765.1"/>
    <property type="molecule type" value="Transcribed_RNA"/>
</dbReference>
<comment type="similarity">
    <text evidence="2 6">Belongs to the group II decarboxylase family.</text>
</comment>